<keyword evidence="8 11" id="KW-0378">Hydrolase</keyword>
<dbReference type="PROSITE" id="PS50235">
    <property type="entry name" value="USP_3"/>
    <property type="match status" value="1"/>
</dbReference>
<keyword evidence="10 11" id="KW-0862">Zinc</keyword>
<dbReference type="PANTHER" id="PTHR21646:SF10">
    <property type="entry name" value="UBIQUITIN CARBOXYL-TERMINAL HYDROLASE 14"/>
    <property type="match status" value="1"/>
</dbReference>
<keyword evidence="7 11" id="KW-0833">Ubl conjugation pathway</keyword>
<keyword evidence="4 11" id="KW-0479">Metal-binding</keyword>
<dbReference type="EMBL" id="GDHC01015986">
    <property type="protein sequence ID" value="JAQ02643.1"/>
    <property type="molecule type" value="Transcribed_RNA"/>
</dbReference>
<dbReference type="EC" id="3.4.19.12" evidence="11 15"/>
<feature type="binding site" evidence="13">
    <location>
        <position position="196"/>
    </location>
    <ligand>
        <name>Zn(2+)</name>
        <dbReference type="ChEBI" id="CHEBI:29105"/>
    </ligand>
</feature>
<keyword evidence="5" id="KW-0677">Repeat</keyword>
<dbReference type="SUPFAM" id="SSF57850">
    <property type="entry name" value="RING/U-box"/>
    <property type="match status" value="1"/>
</dbReference>
<dbReference type="Gene3D" id="3.90.70.10">
    <property type="entry name" value="Cysteine proteinases"/>
    <property type="match status" value="1"/>
</dbReference>
<evidence type="ECO:0000259" key="17">
    <source>
        <dbReference type="PROSITE" id="PS50235"/>
    </source>
</evidence>
<dbReference type="PROSITE" id="PS00972">
    <property type="entry name" value="USP_1"/>
    <property type="match status" value="1"/>
</dbReference>
<dbReference type="InterPro" id="IPR038765">
    <property type="entry name" value="Papain-like_cys_pep_sf"/>
</dbReference>
<evidence type="ECO:0000256" key="4">
    <source>
        <dbReference type="ARBA" id="ARBA00022723"/>
    </source>
</evidence>
<dbReference type="InterPro" id="IPR009060">
    <property type="entry name" value="UBA-like_sf"/>
</dbReference>
<feature type="domain" description="UBP-type" evidence="18">
    <location>
        <begin position="172"/>
        <end position="281"/>
    </location>
</feature>
<dbReference type="Pfam" id="PF17807">
    <property type="entry name" value="zf-UBP_var"/>
    <property type="match status" value="1"/>
</dbReference>
<dbReference type="SMART" id="SM00165">
    <property type="entry name" value="UBA"/>
    <property type="match status" value="2"/>
</dbReference>
<dbReference type="GO" id="GO:0016579">
    <property type="term" value="P:protein deubiquitination"/>
    <property type="evidence" value="ECO:0007669"/>
    <property type="project" value="InterPro"/>
</dbReference>
<evidence type="ECO:0000256" key="10">
    <source>
        <dbReference type="ARBA" id="ARBA00022833"/>
    </source>
</evidence>
<dbReference type="GO" id="GO:0006508">
    <property type="term" value="P:proteolysis"/>
    <property type="evidence" value="ECO:0007669"/>
    <property type="project" value="UniProtKB-KW"/>
</dbReference>
<feature type="active site" description="Proton acceptor" evidence="12">
    <location>
        <position position="767"/>
    </location>
</feature>
<feature type="binding site" evidence="13">
    <location>
        <position position="199"/>
    </location>
    <ligand>
        <name>Zn(2+)</name>
        <dbReference type="ChEBI" id="CHEBI:29105"/>
    </ligand>
</feature>
<organism evidence="19">
    <name type="scientific">Lygus hesperus</name>
    <name type="common">Western plant bug</name>
    <dbReference type="NCBI Taxonomy" id="30085"/>
    <lineage>
        <taxon>Eukaryota</taxon>
        <taxon>Metazoa</taxon>
        <taxon>Ecdysozoa</taxon>
        <taxon>Arthropoda</taxon>
        <taxon>Hexapoda</taxon>
        <taxon>Insecta</taxon>
        <taxon>Pterygota</taxon>
        <taxon>Neoptera</taxon>
        <taxon>Paraneoptera</taxon>
        <taxon>Hemiptera</taxon>
        <taxon>Heteroptera</taxon>
        <taxon>Panheteroptera</taxon>
        <taxon>Cimicomorpha</taxon>
        <taxon>Miridae</taxon>
        <taxon>Mirini</taxon>
        <taxon>Lygus</taxon>
    </lineage>
</organism>
<dbReference type="AlphaFoldDB" id="A0A146L2B4"/>
<dbReference type="InterPro" id="IPR016652">
    <property type="entry name" value="Ubiquitinyl_hydrolase"/>
</dbReference>
<dbReference type="InterPro" id="IPR050185">
    <property type="entry name" value="Ub_carboxyl-term_hydrolase"/>
</dbReference>
<evidence type="ECO:0000256" key="13">
    <source>
        <dbReference type="PIRSR" id="PIRSR016308-3"/>
    </source>
</evidence>
<dbReference type="InterPro" id="IPR041432">
    <property type="entry name" value="UBP13_Znf-UBP_var"/>
</dbReference>
<name>A0A146L2B4_LYGHE</name>
<dbReference type="Gene3D" id="1.10.8.10">
    <property type="entry name" value="DNA helicase RuvA subunit, C-terminal domain"/>
    <property type="match status" value="2"/>
</dbReference>
<feature type="binding site" evidence="13">
    <location>
        <position position="229"/>
    </location>
    <ligand>
        <name>Zn(2+)</name>
        <dbReference type="ChEBI" id="CHEBI:29105"/>
    </ligand>
</feature>
<evidence type="ECO:0000256" key="1">
    <source>
        <dbReference type="ARBA" id="ARBA00000707"/>
    </source>
</evidence>
<evidence type="ECO:0000259" key="18">
    <source>
        <dbReference type="PROSITE" id="PS50271"/>
    </source>
</evidence>
<dbReference type="PROSITE" id="PS00973">
    <property type="entry name" value="USP_2"/>
    <property type="match status" value="1"/>
</dbReference>
<accession>A0A146L2B4</accession>
<gene>
    <name evidence="19" type="primary">USP5</name>
    <name evidence="19" type="ORF">g.62985</name>
</gene>
<dbReference type="InterPro" id="IPR015940">
    <property type="entry name" value="UBA"/>
</dbReference>
<comment type="similarity">
    <text evidence="2 11 15">Belongs to the peptidase C19 family.</text>
</comment>
<dbReference type="FunFam" id="1.10.8.10:FF:000086">
    <property type="entry name" value="Ubiquitin carboxyl-terminal hydrolase"/>
    <property type="match status" value="1"/>
</dbReference>
<dbReference type="Gene3D" id="3.30.40.10">
    <property type="entry name" value="Zinc/RING finger domain, C3HC4 (zinc finger)"/>
    <property type="match status" value="2"/>
</dbReference>
<dbReference type="FunFam" id="3.30.40.10:FF:000026">
    <property type="entry name" value="Ubiquitin carboxyl-terminal hydrolase"/>
    <property type="match status" value="1"/>
</dbReference>
<dbReference type="GO" id="GO:0008270">
    <property type="term" value="F:zinc ion binding"/>
    <property type="evidence" value="ECO:0007669"/>
    <property type="project" value="UniProtKB-UniRule"/>
</dbReference>
<dbReference type="PROSITE" id="PS50030">
    <property type="entry name" value="UBA"/>
    <property type="match status" value="1"/>
</dbReference>
<evidence type="ECO:0000256" key="6">
    <source>
        <dbReference type="ARBA" id="ARBA00022771"/>
    </source>
</evidence>
<dbReference type="SUPFAM" id="SSF46934">
    <property type="entry name" value="UBA-like"/>
    <property type="match status" value="1"/>
</dbReference>
<dbReference type="InterPro" id="IPR001394">
    <property type="entry name" value="Peptidase_C19_UCH"/>
</dbReference>
<evidence type="ECO:0000256" key="15">
    <source>
        <dbReference type="RuleBase" id="RU366025"/>
    </source>
</evidence>
<proteinExistence type="inferred from homology"/>
<keyword evidence="3 11" id="KW-0645">Protease</keyword>
<dbReference type="PIRSF" id="PIRSF016308">
    <property type="entry name" value="UBP"/>
    <property type="match status" value="1"/>
</dbReference>
<dbReference type="Pfam" id="PF00627">
    <property type="entry name" value="UBA"/>
    <property type="match status" value="1"/>
</dbReference>
<evidence type="ECO:0000259" key="16">
    <source>
        <dbReference type="PROSITE" id="PS50030"/>
    </source>
</evidence>
<dbReference type="InterPro" id="IPR013083">
    <property type="entry name" value="Znf_RING/FYVE/PHD"/>
</dbReference>
<evidence type="ECO:0000256" key="7">
    <source>
        <dbReference type="ARBA" id="ARBA00022786"/>
    </source>
</evidence>
<sequence length="805" mass="89744">MSDTVEGLSALENHISKIRTPQKTDKVYKDECVFSFDTPDHETGLYVCLNTFLGFGRDHVERHHRKTGNAVFLHLKRDRIEKEEPQPDGPERKVTKLAIGIEGGFEPDKKNVEITEYYAVVVLPGFLTIPYPSEKLPSQVVNSVQAILQADSATKLAELEAMNQTWDGEIRMVSKHAATLRQLDNGKKIPPSGWKCEKCDLDSNLWLNLTDGSILCGRKFYDGTGGNEHALQYYRETGYPLAVKLGTITKEGKGDVYSYDEDDMVDDPDLIAHLAHFGINIQSLEKTDKSMAELEVDLNQRYGEWAAMQESASQLKPIYGPGYTGINNMGNSCYLNSVVQVMFTIPDFINKYYQGASHIFEAAATDPTSDFTSQMAKLACGLLSGKYSLPPPDGVEKKVIPPLSPHMFKNLVGKGHPEFSTKNQQDAYEFFLHILQLVQKNSRGSSNPTDCFKLQVEDKIECGASGKVKYTHRTEYCLSVFVPLAAAVNQEEVVAFESKKASGQKIEPGEFVRPHIPFSACLDAFKQEERIDQFYSSAISDKTYAKRTTRLSTFPDFLLIHLKKFMLREDWTQMKLDVSVDMPDTLDLSSLKGTGLQPGEELLPELTTPVPAPELDPTILNVLLEQGYPLEAAKKAVYFTKGAGVEQAAIWAMEHITDVDFSDPFIPPGTETAPKASDFIADPESIAMLSSMGFTEAQAIKALKATNNNLERAGDWIFSHAAELDQEDQPMETTTSSAPEESFRNGNPVYRLVGFITHMGPSSSVGHYVCHILKEGHWTIFNDEKVAISENPPKNLGYLYLYQRI</sequence>
<dbReference type="InterPro" id="IPR028889">
    <property type="entry name" value="USP"/>
</dbReference>
<keyword evidence="9 11" id="KW-0788">Thiol protease</keyword>
<dbReference type="CDD" id="cd14294">
    <property type="entry name" value="UBA1_UBP5_like"/>
    <property type="match status" value="1"/>
</dbReference>
<dbReference type="SMART" id="SM00290">
    <property type="entry name" value="ZnF_UBP"/>
    <property type="match status" value="1"/>
</dbReference>
<dbReference type="InterPro" id="IPR001607">
    <property type="entry name" value="Znf_UBP"/>
</dbReference>
<comment type="catalytic activity">
    <reaction evidence="1 11 15">
        <text>Thiol-dependent hydrolysis of ester, thioester, amide, peptide and isopeptide bonds formed by the C-terminal Gly of ubiquitin (a 76-residue protein attached to proteins as an intracellular targeting signal).</text>
        <dbReference type="EC" id="3.4.19.12"/>
    </reaction>
</comment>
<evidence type="ECO:0000256" key="12">
    <source>
        <dbReference type="PIRSR" id="PIRSR016308-1"/>
    </source>
</evidence>
<dbReference type="GO" id="GO:0004843">
    <property type="term" value="F:cysteine-type deubiquitinase activity"/>
    <property type="evidence" value="ECO:0007669"/>
    <property type="project" value="UniProtKB-UniRule"/>
</dbReference>
<evidence type="ECO:0000256" key="5">
    <source>
        <dbReference type="ARBA" id="ARBA00022737"/>
    </source>
</evidence>
<evidence type="ECO:0000256" key="11">
    <source>
        <dbReference type="PIRNR" id="PIRNR016308"/>
    </source>
</evidence>
<dbReference type="InterPro" id="IPR018200">
    <property type="entry name" value="USP_CS"/>
</dbReference>
<evidence type="ECO:0000256" key="8">
    <source>
        <dbReference type="ARBA" id="ARBA00022801"/>
    </source>
</evidence>
<dbReference type="CDD" id="cd02658">
    <property type="entry name" value="Peptidase_C19B"/>
    <property type="match status" value="1"/>
</dbReference>
<evidence type="ECO:0000313" key="19">
    <source>
        <dbReference type="EMBL" id="JAQ02643.1"/>
    </source>
</evidence>
<dbReference type="Pfam" id="PF00443">
    <property type="entry name" value="UCH"/>
    <property type="match status" value="1"/>
</dbReference>
<dbReference type="CDD" id="cd14386">
    <property type="entry name" value="UBA2_UBP5"/>
    <property type="match status" value="1"/>
</dbReference>
<feature type="domain" description="UBA" evidence="16">
    <location>
        <begin position="680"/>
        <end position="720"/>
    </location>
</feature>
<evidence type="ECO:0000256" key="2">
    <source>
        <dbReference type="ARBA" id="ARBA00009085"/>
    </source>
</evidence>
<feature type="binding site" evidence="13">
    <location>
        <position position="216"/>
    </location>
    <ligand>
        <name>Zn(2+)</name>
        <dbReference type="ChEBI" id="CHEBI:29105"/>
    </ligand>
</feature>
<dbReference type="PROSITE" id="PS50271">
    <property type="entry name" value="ZF_UBP"/>
    <property type="match status" value="1"/>
</dbReference>
<evidence type="ECO:0000256" key="3">
    <source>
        <dbReference type="ARBA" id="ARBA00022670"/>
    </source>
</evidence>
<evidence type="ECO:0000256" key="14">
    <source>
        <dbReference type="PROSITE-ProRule" id="PRU00502"/>
    </source>
</evidence>
<evidence type="ECO:0000256" key="9">
    <source>
        <dbReference type="ARBA" id="ARBA00022807"/>
    </source>
</evidence>
<dbReference type="Pfam" id="PF02148">
    <property type="entry name" value="zf-UBP"/>
    <property type="match status" value="1"/>
</dbReference>
<keyword evidence="6 14" id="KW-0863">Zinc-finger</keyword>
<dbReference type="PANTHER" id="PTHR21646">
    <property type="entry name" value="UBIQUITIN CARBOXYL-TERMINAL HYDROLASE"/>
    <property type="match status" value="1"/>
</dbReference>
<reference evidence="19" key="1">
    <citation type="journal article" date="2016" name="Gigascience">
        <title>De novo construction of an expanded transcriptome assembly for the western tarnished plant bug, Lygus hesperus.</title>
        <authorList>
            <person name="Tassone E.E."/>
            <person name="Geib S.M."/>
            <person name="Hall B."/>
            <person name="Fabrick J.A."/>
            <person name="Brent C.S."/>
            <person name="Hull J.J."/>
        </authorList>
    </citation>
    <scope>NUCLEOTIDE SEQUENCE</scope>
</reference>
<feature type="domain" description="USP" evidence="17">
    <location>
        <begin position="324"/>
        <end position="805"/>
    </location>
</feature>
<dbReference type="SUPFAM" id="SSF54001">
    <property type="entry name" value="Cysteine proteinases"/>
    <property type="match status" value="1"/>
</dbReference>
<feature type="active site" description="Nucleophile" evidence="12">
    <location>
        <position position="333"/>
    </location>
</feature>
<protein>
    <recommendedName>
        <fullName evidence="11 15">Ubiquitin carboxyl-terminal hydrolase</fullName>
        <ecNumber evidence="11 15">3.4.19.12</ecNumber>
    </recommendedName>
</protein>